<dbReference type="EMBL" id="CP012333">
    <property type="protein sequence ID" value="AKV04635.1"/>
    <property type="molecule type" value="Genomic_DNA"/>
</dbReference>
<evidence type="ECO:0000313" key="3">
    <source>
        <dbReference type="Proteomes" id="UP000064967"/>
    </source>
</evidence>
<sequence length="354" mass="38829">MRFLPRLLLASACAVSLFAVGCSNQTEAEEVAPTSDESALVQKADDHWFYGGPLRKLDNAKITVSLAGNTARVTGYVPSSFQVPDLPHLKSYPDGDRTRLEIVYPIATAAPPKTNSRPGSYSFYEARPYRPDGIAYTQSDGAHFVPWGGFPFLAYNNGIAFHGPITSQSNHQLDANVWYLRRGDVSSGCNRMNGEHVVELAHLLGISMRKVYEPNKSYWNPTAAKVTVIADYDKLDGKYVDVDYATDVGVTRPFKTYGTENVVMFGSWIATETPDGTDLPLDMKWEGGVAGKPYVFAEHARNDMVCSVSKRDLPALKSLIQRLGGELPSSFCEKKACVIDALRANKDAKAECAL</sequence>
<name>A0A0K1QGS3_9BACT</name>
<accession>A0A0K1QGS3</accession>
<proteinExistence type="predicted"/>
<dbReference type="CDD" id="cd16913">
    <property type="entry name" value="YkuD_like"/>
    <property type="match status" value="1"/>
</dbReference>
<feature type="signal peptide" evidence="1">
    <location>
        <begin position="1"/>
        <end position="28"/>
    </location>
</feature>
<feature type="chain" id="PRO_5005467346" description="YkuD domain-containing protein" evidence="1">
    <location>
        <begin position="29"/>
        <end position="354"/>
    </location>
</feature>
<dbReference type="InterPro" id="IPR005490">
    <property type="entry name" value="LD_TPept_cat_dom"/>
</dbReference>
<keyword evidence="1" id="KW-0732">Signal</keyword>
<dbReference type="STRING" id="1391654.AKJ09_11298"/>
<dbReference type="GO" id="GO:0016740">
    <property type="term" value="F:transferase activity"/>
    <property type="evidence" value="ECO:0007669"/>
    <property type="project" value="InterPro"/>
</dbReference>
<keyword evidence="3" id="KW-1185">Reference proteome</keyword>
<dbReference type="KEGG" id="llu:AKJ09_11298"/>
<evidence type="ECO:0000313" key="2">
    <source>
        <dbReference type="EMBL" id="AKV04635.1"/>
    </source>
</evidence>
<dbReference type="PROSITE" id="PS51257">
    <property type="entry name" value="PROKAR_LIPOPROTEIN"/>
    <property type="match status" value="1"/>
</dbReference>
<dbReference type="Proteomes" id="UP000064967">
    <property type="component" value="Chromosome"/>
</dbReference>
<dbReference type="AlphaFoldDB" id="A0A0K1QGS3"/>
<evidence type="ECO:0008006" key="4">
    <source>
        <dbReference type="Google" id="ProtNLM"/>
    </source>
</evidence>
<gene>
    <name evidence="2" type="ORF">AKJ09_11298</name>
</gene>
<protein>
    <recommendedName>
        <fullName evidence="4">YkuD domain-containing protein</fullName>
    </recommendedName>
</protein>
<dbReference type="RefSeq" id="WP_146655224.1">
    <property type="nucleotide sequence ID" value="NZ_CP012333.1"/>
</dbReference>
<organism evidence="2 3">
    <name type="scientific">Labilithrix luteola</name>
    <dbReference type="NCBI Taxonomy" id="1391654"/>
    <lineage>
        <taxon>Bacteria</taxon>
        <taxon>Pseudomonadati</taxon>
        <taxon>Myxococcota</taxon>
        <taxon>Polyangia</taxon>
        <taxon>Polyangiales</taxon>
        <taxon>Labilitrichaceae</taxon>
        <taxon>Labilithrix</taxon>
    </lineage>
</organism>
<reference evidence="2 3" key="1">
    <citation type="submission" date="2015-08" db="EMBL/GenBank/DDBJ databases">
        <authorList>
            <person name="Babu N.S."/>
            <person name="Beckwith C.J."/>
            <person name="Beseler K.G."/>
            <person name="Brison A."/>
            <person name="Carone J.V."/>
            <person name="Caskin T.P."/>
            <person name="Diamond M."/>
            <person name="Durham M.E."/>
            <person name="Foxe J.M."/>
            <person name="Go M."/>
            <person name="Henderson B.A."/>
            <person name="Jones I.B."/>
            <person name="McGettigan J.A."/>
            <person name="Micheletti S.J."/>
            <person name="Nasrallah M.E."/>
            <person name="Ortiz D."/>
            <person name="Piller C.R."/>
            <person name="Privatt S.R."/>
            <person name="Schneider S.L."/>
            <person name="Sharp S."/>
            <person name="Smith T.C."/>
            <person name="Stanton J.D."/>
            <person name="Ullery H.E."/>
            <person name="Wilson R.J."/>
            <person name="Serrano M.G."/>
            <person name="Buck G."/>
            <person name="Lee V."/>
            <person name="Wang Y."/>
            <person name="Carvalho R."/>
            <person name="Voegtly L."/>
            <person name="Shi R."/>
            <person name="Duckworth R."/>
            <person name="Johnson A."/>
            <person name="Loviza R."/>
            <person name="Walstead R."/>
            <person name="Shah Z."/>
            <person name="Kiflezghi M."/>
            <person name="Wade K."/>
            <person name="Ball S.L."/>
            <person name="Bradley K.W."/>
            <person name="Asai D.J."/>
            <person name="Bowman C.A."/>
            <person name="Russell D.A."/>
            <person name="Pope W.H."/>
            <person name="Jacobs-Sera D."/>
            <person name="Hendrix R.W."/>
            <person name="Hatfull G.F."/>
        </authorList>
    </citation>
    <scope>NUCLEOTIDE SEQUENCE [LARGE SCALE GENOMIC DNA]</scope>
    <source>
        <strain evidence="2 3">DSM 27648</strain>
    </source>
</reference>
<evidence type="ECO:0000256" key="1">
    <source>
        <dbReference type="SAM" id="SignalP"/>
    </source>
</evidence>